<sequence>MKYIEQLPQKTSGSITFYINSGLNSKKDYYYKVRGYTVLDSKKVYSSKVK</sequence>
<gene>
    <name evidence="1" type="ORF">SDC9_201600</name>
</gene>
<evidence type="ECO:0008006" key="2">
    <source>
        <dbReference type="Google" id="ProtNLM"/>
    </source>
</evidence>
<evidence type="ECO:0000313" key="1">
    <source>
        <dbReference type="EMBL" id="MPN53931.1"/>
    </source>
</evidence>
<dbReference type="AlphaFoldDB" id="A0A645IRD7"/>
<dbReference type="EMBL" id="VSSQ01121588">
    <property type="protein sequence ID" value="MPN53931.1"/>
    <property type="molecule type" value="Genomic_DNA"/>
</dbReference>
<name>A0A645IRD7_9ZZZZ</name>
<accession>A0A645IRD7</accession>
<organism evidence="1">
    <name type="scientific">bioreactor metagenome</name>
    <dbReference type="NCBI Taxonomy" id="1076179"/>
    <lineage>
        <taxon>unclassified sequences</taxon>
        <taxon>metagenomes</taxon>
        <taxon>ecological metagenomes</taxon>
    </lineage>
</organism>
<proteinExistence type="predicted"/>
<reference evidence="1" key="1">
    <citation type="submission" date="2019-08" db="EMBL/GenBank/DDBJ databases">
        <authorList>
            <person name="Kucharzyk K."/>
            <person name="Murdoch R.W."/>
            <person name="Higgins S."/>
            <person name="Loffler F."/>
        </authorList>
    </citation>
    <scope>NUCLEOTIDE SEQUENCE</scope>
</reference>
<protein>
    <recommendedName>
        <fullName evidence="2">Fibronectin type-III domain-containing protein</fullName>
    </recommendedName>
</protein>
<comment type="caution">
    <text evidence="1">The sequence shown here is derived from an EMBL/GenBank/DDBJ whole genome shotgun (WGS) entry which is preliminary data.</text>
</comment>